<evidence type="ECO:0000256" key="3">
    <source>
        <dbReference type="ARBA" id="ARBA00024867"/>
    </source>
</evidence>
<feature type="domain" description="Response regulatory" evidence="5">
    <location>
        <begin position="5"/>
        <end position="120"/>
    </location>
</feature>
<dbReference type="InterPro" id="IPR050595">
    <property type="entry name" value="Bact_response_regulator"/>
</dbReference>
<keyword evidence="2 4" id="KW-0597">Phosphoprotein</keyword>
<name>A0ABT4CME8_9CLOT</name>
<feature type="modified residue" description="4-aspartylphosphate" evidence="4">
    <location>
        <position position="54"/>
    </location>
</feature>
<evidence type="ECO:0000256" key="2">
    <source>
        <dbReference type="ARBA" id="ARBA00022553"/>
    </source>
</evidence>
<evidence type="ECO:0000256" key="1">
    <source>
        <dbReference type="ARBA" id="ARBA00018672"/>
    </source>
</evidence>
<dbReference type="PROSITE" id="PS50110">
    <property type="entry name" value="RESPONSE_REGULATORY"/>
    <property type="match status" value="1"/>
</dbReference>
<gene>
    <name evidence="6" type="ORF">OXH55_06200</name>
</gene>
<dbReference type="InterPro" id="IPR011006">
    <property type="entry name" value="CheY-like_superfamily"/>
</dbReference>
<dbReference type="Pfam" id="PF00072">
    <property type="entry name" value="Response_reg"/>
    <property type="match status" value="1"/>
</dbReference>
<reference evidence="6" key="1">
    <citation type="submission" date="2022-12" db="EMBL/GenBank/DDBJ databases">
        <authorList>
            <person name="Wang J."/>
        </authorList>
    </citation>
    <scope>NUCLEOTIDE SEQUENCE</scope>
    <source>
        <strain evidence="6">HY-42-06</strain>
    </source>
</reference>
<evidence type="ECO:0000313" key="7">
    <source>
        <dbReference type="Proteomes" id="UP001079657"/>
    </source>
</evidence>
<comment type="function">
    <text evidence="3">May play the central regulatory role in sporulation. It may be an element of the effector pathway responsible for the activation of sporulation genes in response to nutritional stress. Spo0A may act in concert with spo0H (a sigma factor) to control the expression of some genes that are critical to the sporulation process.</text>
</comment>
<accession>A0ABT4CME8</accession>
<organism evidence="6 7">
    <name type="scientific">Clostridium ganghwense</name>
    <dbReference type="NCBI Taxonomy" id="312089"/>
    <lineage>
        <taxon>Bacteria</taxon>
        <taxon>Bacillati</taxon>
        <taxon>Bacillota</taxon>
        <taxon>Clostridia</taxon>
        <taxon>Eubacteriales</taxon>
        <taxon>Clostridiaceae</taxon>
        <taxon>Clostridium</taxon>
    </lineage>
</organism>
<evidence type="ECO:0000259" key="5">
    <source>
        <dbReference type="PROSITE" id="PS50110"/>
    </source>
</evidence>
<keyword evidence="7" id="KW-1185">Reference proteome</keyword>
<sequence length="344" mass="39911">MDRVKVLFVDDETMVLNSIKRSVLDEDYSALFAVSGEKALEIMESEEISVLVTDMKMPNMNGLELLKKVKEISPDTIRIVLSGYTQLPQVLATVNSAGIFKFITKPWNDDEEFLPAIREALEYYNLKKESDQLKEKIEKKNIMYQNMLNYSNDILKNIKVDVNNIKTINRLIFNLQKNLLNKIKNNQIDINLVDYYVDLINSIYFDFLDTIPSKNEKFNLEQLAKSLKIDIISDSQVKFDKSDFEYEGNYSLIITITKTLLKELLNHCNENDFEIIIDKFDPLNISINFDKENFHEVLAKSLELKLIIMILNELSNTFGAKFSINIKDKLICLNTNLRSETNKN</sequence>
<protein>
    <recommendedName>
        <fullName evidence="1">Stage 0 sporulation protein A homolog</fullName>
    </recommendedName>
</protein>
<comment type="caution">
    <text evidence="6">The sequence shown here is derived from an EMBL/GenBank/DDBJ whole genome shotgun (WGS) entry which is preliminary data.</text>
</comment>
<evidence type="ECO:0000313" key="6">
    <source>
        <dbReference type="EMBL" id="MCY6370221.1"/>
    </source>
</evidence>
<dbReference type="Gene3D" id="3.40.50.2300">
    <property type="match status" value="1"/>
</dbReference>
<proteinExistence type="predicted"/>
<dbReference type="EMBL" id="JAPQES010000001">
    <property type="protein sequence ID" value="MCY6370221.1"/>
    <property type="molecule type" value="Genomic_DNA"/>
</dbReference>
<dbReference type="SUPFAM" id="SSF52172">
    <property type="entry name" value="CheY-like"/>
    <property type="match status" value="1"/>
</dbReference>
<dbReference type="RefSeq" id="WP_268048888.1">
    <property type="nucleotide sequence ID" value="NZ_JAPQES010000001.1"/>
</dbReference>
<dbReference type="Proteomes" id="UP001079657">
    <property type="component" value="Unassembled WGS sequence"/>
</dbReference>
<evidence type="ECO:0000256" key="4">
    <source>
        <dbReference type="PROSITE-ProRule" id="PRU00169"/>
    </source>
</evidence>
<dbReference type="SMART" id="SM00448">
    <property type="entry name" value="REC"/>
    <property type="match status" value="1"/>
</dbReference>
<dbReference type="PANTHER" id="PTHR44591">
    <property type="entry name" value="STRESS RESPONSE REGULATOR PROTEIN 1"/>
    <property type="match status" value="1"/>
</dbReference>
<dbReference type="PANTHER" id="PTHR44591:SF19">
    <property type="entry name" value="TWO-COMPONENT RESPONSE REGULATOR-RELATED"/>
    <property type="match status" value="1"/>
</dbReference>
<dbReference type="CDD" id="cd17569">
    <property type="entry name" value="REC_HupR-like"/>
    <property type="match status" value="1"/>
</dbReference>
<dbReference type="InterPro" id="IPR001789">
    <property type="entry name" value="Sig_transdc_resp-reg_receiver"/>
</dbReference>